<dbReference type="PANTHER" id="PTHR42855:SF1">
    <property type="entry name" value="ABC TRANSPORTER DOMAIN-CONTAINING PROTEIN"/>
    <property type="match status" value="1"/>
</dbReference>
<proteinExistence type="predicted"/>
<dbReference type="PROSITE" id="PS50893">
    <property type="entry name" value="ABC_TRANSPORTER_2"/>
    <property type="match status" value="1"/>
</dbReference>
<keyword evidence="2" id="KW-0067">ATP-binding</keyword>
<protein>
    <submittedName>
        <fullName evidence="5">ATPase subunit of ABC transporter with duplicated ATPase domains</fullName>
    </submittedName>
</protein>
<evidence type="ECO:0000256" key="1">
    <source>
        <dbReference type="ARBA" id="ARBA00022741"/>
    </source>
</evidence>
<accession>A0ABU0L1H6</accession>
<dbReference type="Proteomes" id="UP001242811">
    <property type="component" value="Unassembled WGS sequence"/>
</dbReference>
<dbReference type="Gene3D" id="3.40.50.300">
    <property type="entry name" value="P-loop containing nucleotide triphosphate hydrolases"/>
    <property type="match status" value="1"/>
</dbReference>
<name>A0ABU0L1H6_9BACL</name>
<dbReference type="InterPro" id="IPR003593">
    <property type="entry name" value="AAA+_ATPase"/>
</dbReference>
<dbReference type="RefSeq" id="WP_152381016.1">
    <property type="nucleotide sequence ID" value="NZ_CP045298.1"/>
</dbReference>
<reference evidence="5 6" key="1">
    <citation type="submission" date="2023-07" db="EMBL/GenBank/DDBJ databases">
        <title>Genomic Encyclopedia of Type Strains, Phase IV (KMG-IV): sequencing the most valuable type-strain genomes for metagenomic binning, comparative biology and taxonomic classification.</title>
        <authorList>
            <person name="Goeker M."/>
        </authorList>
    </citation>
    <scope>NUCLEOTIDE SEQUENCE [LARGE SCALE GENOMIC DNA]</scope>
    <source>
        <strain evidence="5 6">DSM 14914</strain>
    </source>
</reference>
<evidence type="ECO:0000256" key="2">
    <source>
        <dbReference type="ARBA" id="ARBA00022840"/>
    </source>
</evidence>
<dbReference type="SUPFAM" id="SSF52540">
    <property type="entry name" value="P-loop containing nucleoside triphosphate hydrolases"/>
    <property type="match status" value="1"/>
</dbReference>
<gene>
    <name evidence="5" type="ORF">QOZ95_002619</name>
</gene>
<comment type="caution">
    <text evidence="5">The sequence shown here is derived from an EMBL/GenBank/DDBJ whole genome shotgun (WGS) entry which is preliminary data.</text>
</comment>
<dbReference type="EMBL" id="JAUSWA010000013">
    <property type="protein sequence ID" value="MDQ0494456.1"/>
    <property type="molecule type" value="Genomic_DNA"/>
</dbReference>
<dbReference type="PROSITE" id="PS00211">
    <property type="entry name" value="ABC_TRANSPORTER_1"/>
    <property type="match status" value="1"/>
</dbReference>
<dbReference type="CDD" id="cd03221">
    <property type="entry name" value="ABCF_EF-3"/>
    <property type="match status" value="1"/>
</dbReference>
<dbReference type="PANTHER" id="PTHR42855">
    <property type="entry name" value="ABC TRANSPORTER ATP-BINDING SUBUNIT"/>
    <property type="match status" value="1"/>
</dbReference>
<organism evidence="5 6">
    <name type="scientific">Paenibacillus brasilensis</name>
    <dbReference type="NCBI Taxonomy" id="128574"/>
    <lineage>
        <taxon>Bacteria</taxon>
        <taxon>Bacillati</taxon>
        <taxon>Bacillota</taxon>
        <taxon>Bacilli</taxon>
        <taxon>Bacillales</taxon>
        <taxon>Paenibacillaceae</taxon>
        <taxon>Paenibacillus</taxon>
    </lineage>
</organism>
<feature type="compositionally biased region" description="Basic and acidic residues" evidence="3">
    <location>
        <begin position="246"/>
        <end position="260"/>
    </location>
</feature>
<feature type="domain" description="ABC transporter" evidence="4">
    <location>
        <begin position="5"/>
        <end position="260"/>
    </location>
</feature>
<feature type="region of interest" description="Disordered" evidence="3">
    <location>
        <begin position="238"/>
        <end position="268"/>
    </location>
</feature>
<dbReference type="InterPro" id="IPR017871">
    <property type="entry name" value="ABC_transporter-like_CS"/>
</dbReference>
<evidence type="ECO:0000256" key="3">
    <source>
        <dbReference type="SAM" id="MobiDB-lite"/>
    </source>
</evidence>
<keyword evidence="1" id="KW-0547">Nucleotide-binding</keyword>
<dbReference type="InterPro" id="IPR027417">
    <property type="entry name" value="P-loop_NTPase"/>
</dbReference>
<sequence>MKTILRVRNVVKEWNGIPLFENISLEVTEGERLTLFGRNGAGKTTLLRILLGDEAPTSGQVEHDLPLEERGWLKQQDTVNLSRTALEAAQQASPQHWHLKQALGQLEADLADAGKDAEHHLERYGELRDEYERLQGFAWESEVEKALTRMGMPAETWSIAYGDLSGGQKTRVRLAGLMVSQPKLLVLDEPTNYFDIETREIVEDSLRSYDGALVLVSHDRELVRSVANRLLDMKPGGGYEIYQGTADEKQEDERSRQREPEDQEQREERLRLQLRLTELMGMTGIMDGNDEHLSEIRRIRARLDRLDFSSIHKNEV</sequence>
<keyword evidence="6" id="KW-1185">Reference proteome</keyword>
<dbReference type="InterPro" id="IPR051309">
    <property type="entry name" value="ABCF_ATPase"/>
</dbReference>
<dbReference type="Pfam" id="PF00005">
    <property type="entry name" value="ABC_tran"/>
    <property type="match status" value="1"/>
</dbReference>
<evidence type="ECO:0000313" key="6">
    <source>
        <dbReference type="Proteomes" id="UP001242811"/>
    </source>
</evidence>
<dbReference type="InterPro" id="IPR003439">
    <property type="entry name" value="ABC_transporter-like_ATP-bd"/>
</dbReference>
<dbReference type="SMART" id="SM00382">
    <property type="entry name" value="AAA"/>
    <property type="match status" value="1"/>
</dbReference>
<evidence type="ECO:0000313" key="5">
    <source>
        <dbReference type="EMBL" id="MDQ0494456.1"/>
    </source>
</evidence>
<evidence type="ECO:0000259" key="4">
    <source>
        <dbReference type="PROSITE" id="PS50893"/>
    </source>
</evidence>